<feature type="signal peptide" evidence="2">
    <location>
        <begin position="1"/>
        <end position="22"/>
    </location>
</feature>
<keyword evidence="5" id="KW-1185">Reference proteome</keyword>
<feature type="transmembrane region" description="Helical" evidence="1">
    <location>
        <begin position="539"/>
        <end position="560"/>
    </location>
</feature>
<dbReference type="Proteomes" id="UP000294530">
    <property type="component" value="Unassembled WGS sequence"/>
</dbReference>
<evidence type="ECO:0000259" key="3">
    <source>
        <dbReference type="PROSITE" id="PS50011"/>
    </source>
</evidence>
<evidence type="ECO:0000313" key="4">
    <source>
        <dbReference type="EMBL" id="TDH70179.1"/>
    </source>
</evidence>
<keyword evidence="1" id="KW-1133">Transmembrane helix</keyword>
<dbReference type="SUPFAM" id="SSF52075">
    <property type="entry name" value="Outer arm dynein light chain 1"/>
    <property type="match status" value="1"/>
</dbReference>
<feature type="domain" description="Protein kinase" evidence="3">
    <location>
        <begin position="1155"/>
        <end position="1370"/>
    </location>
</feature>
<dbReference type="Gene3D" id="1.10.510.10">
    <property type="entry name" value="Transferase(Phosphotransferase) domain 1"/>
    <property type="match status" value="3"/>
</dbReference>
<evidence type="ECO:0000256" key="1">
    <source>
        <dbReference type="SAM" id="Phobius"/>
    </source>
</evidence>
<evidence type="ECO:0000256" key="2">
    <source>
        <dbReference type="SAM" id="SignalP"/>
    </source>
</evidence>
<dbReference type="InterPro" id="IPR001245">
    <property type="entry name" value="Ser-Thr/Tyr_kinase_cat_dom"/>
</dbReference>
<dbReference type="InterPro" id="IPR032675">
    <property type="entry name" value="LRR_dom_sf"/>
</dbReference>
<evidence type="ECO:0000313" key="5">
    <source>
        <dbReference type="Proteomes" id="UP000294530"/>
    </source>
</evidence>
<proteinExistence type="predicted"/>
<dbReference type="OrthoDB" id="4062651at2759"/>
<dbReference type="GO" id="GO:0004674">
    <property type="term" value="F:protein serine/threonine kinase activity"/>
    <property type="evidence" value="ECO:0007669"/>
    <property type="project" value="TreeGrafter"/>
</dbReference>
<dbReference type="GeneID" id="94345421"/>
<dbReference type="Gene3D" id="3.80.10.10">
    <property type="entry name" value="Ribonuclease Inhibitor"/>
    <property type="match status" value="2"/>
</dbReference>
<dbReference type="SUPFAM" id="SSF56112">
    <property type="entry name" value="Protein kinase-like (PK-like)"/>
    <property type="match status" value="2"/>
</dbReference>
<gene>
    <name evidence="4" type="ORF">CCR75_001649</name>
</gene>
<dbReference type="RefSeq" id="XP_067819678.1">
    <property type="nucleotide sequence ID" value="XM_067959750.1"/>
</dbReference>
<dbReference type="InterPro" id="IPR051681">
    <property type="entry name" value="Ser/Thr_Kinases-Pseudokinases"/>
</dbReference>
<dbReference type="Pfam" id="PF07714">
    <property type="entry name" value="PK_Tyr_Ser-Thr"/>
    <property type="match status" value="2"/>
</dbReference>
<sequence length="1370" mass="152799">MSGRWGWKGMFVVFLTLQVTNAALTVTRTPVENSSTEPESLAALKAQRQECLKSPPQQVTLMQSRSLPDAAYVIYKDCAILTIRATTLSDGSVSMDASRQKIEVVRSFPNVDLLYEYLQIVPIFYTKRMTKLHENRNLSGNWIQMIQKVDKASVMTFLSNSHEFTAFVCRKGIYRITGSTRLVTFHSLVVCAFCKNLDSNQLTGIFKDNVPDTVTSISIRNNSLKSLQSFQLSDETQFIDISGNAIVKLSSWKMPPRLQSFRCQNCGIKLIGGVVFPTTKSLSVFDLSGSNVELFEITHSSLAVLNEVQDLVVTTVGVSCKDRYATWKIARSMNLCVLPDTYFGIKYLINGTDVSKRADPFVSKNDTHSTRLSNWMMLAVTCLGAMFVCILGGVVFFIFRRRQLDRDVELEEAETLAYNPESLSAFKVPQYLPRHVSGTSQTGQTDSIPEAGLSPSGASYVLHDIRMNDDILQCRLLQKEVVRGDLLAKGGYGAVYLATFQNDLVVVKQLLPERARNKRCLGNFLDEIRLCSTLDHPKIVHFIGVTWSSLLDICMVLEYVPHGDLSTMLQQQLDREEENDVARENGKIQTSNTRIAVLVSAGALRPNVHGDCPRSVRKLVDKCLAFHPEDRPSALQIHFELRNLELQREERCTSARHYLKSLSCFESGPRLCRNAVTQTPRNTKTHSTTSYLNVCSSLEIEAERHAIMRRSLRRHVGHMALFVLLLERSVRAQVLLTDACEKPAPTLATLRRSETIPSNAEVVYENCTVVQITSTSSNGSTAVDASNLGIAVISSFPDVTTVILSGNQVTTIYEDSDATVKMLDLSANGLSALDALSIPSSVNKLILDKNAIKNLDQGEIPDTVTTLSLQRNNISTLTIFSFSDTLESLDTSGNPICDLSKWQMPSQLQMFSCLDCNVRRLSGMTLPSSGSLAYVNLEGSTVESYEIANSTLPLLTGLTRLKVAISSRNCPIDAKATIYPIQSVNVCVLPDAIYNRKYVIASDFDTSTSVSSTNYLTATSGWMLVAVIAGAILVLVLLGGVFAYVLFRHRRWNDSMKQYTNETRSDFQSVVEYRTTLKPSTHAYFERTLDTRNIPYEEPAELESDTRVCSKRQGFGSTLASSTQSIATVAAVVPLKNDIRTDLDMRHFQLLHKDVVRGKLIATGGYGAVYKATFRDRIVVTKQILPDRVRDPHMLNSFMDEIRTCASLDHPKIVTFLGFTFTSLLDLSAVFEYMPHGDLATFLQKQLKRETRDPATLVHQCLDADPENRPSALQLHYELRNLELSVEDLAASGRLYHPVSLVPQGSQRSFQRSTVRKESRKSSKSQLVLIEDVDIALLSSVRQDHVQYYVSKHVIMIIPIFALCRDKVMT</sequence>
<dbReference type="InterPro" id="IPR011009">
    <property type="entry name" value="Kinase-like_dom_sf"/>
</dbReference>
<feature type="transmembrane region" description="Helical" evidence="1">
    <location>
        <begin position="375"/>
        <end position="399"/>
    </location>
</feature>
<dbReference type="GO" id="GO:0005524">
    <property type="term" value="F:ATP binding"/>
    <property type="evidence" value="ECO:0007669"/>
    <property type="project" value="InterPro"/>
</dbReference>
<dbReference type="KEGG" id="blac:94345421"/>
<dbReference type="PROSITE" id="PS50011">
    <property type="entry name" value="PROTEIN_KINASE_DOM"/>
    <property type="match status" value="2"/>
</dbReference>
<comment type="caution">
    <text evidence="4">The sequence shown here is derived from an EMBL/GenBank/DDBJ whole genome shotgun (WGS) entry which is preliminary data.</text>
</comment>
<keyword evidence="1" id="KW-0812">Transmembrane</keyword>
<feature type="domain" description="Protein kinase" evidence="3">
    <location>
        <begin position="481"/>
        <end position="788"/>
    </location>
</feature>
<feature type="transmembrane region" description="Helical" evidence="1">
    <location>
        <begin position="1021"/>
        <end position="1047"/>
    </location>
</feature>
<accession>A0A976FPF5</accession>
<dbReference type="InterPro" id="IPR000719">
    <property type="entry name" value="Prot_kinase_dom"/>
</dbReference>
<reference evidence="4 5" key="1">
    <citation type="journal article" date="2021" name="Genome Biol.">
        <title>AFLAP: assembly-free linkage analysis pipeline using k-mers from genome sequencing data.</title>
        <authorList>
            <person name="Fletcher K."/>
            <person name="Zhang L."/>
            <person name="Gil J."/>
            <person name="Han R."/>
            <person name="Cavanaugh K."/>
            <person name="Michelmore R."/>
        </authorList>
    </citation>
    <scope>NUCLEOTIDE SEQUENCE [LARGE SCALE GENOMIC DNA]</scope>
    <source>
        <strain evidence="4 5">SF5</strain>
    </source>
</reference>
<keyword evidence="2" id="KW-0732">Signal</keyword>
<name>A0A976FPF5_BRELC</name>
<dbReference type="PANTHER" id="PTHR44329">
    <property type="entry name" value="SERINE/THREONINE-PROTEIN KINASE TNNI3K-RELATED"/>
    <property type="match status" value="1"/>
</dbReference>
<organism evidence="4 5">
    <name type="scientific">Bremia lactucae</name>
    <name type="common">Lettuce downy mildew</name>
    <dbReference type="NCBI Taxonomy" id="4779"/>
    <lineage>
        <taxon>Eukaryota</taxon>
        <taxon>Sar</taxon>
        <taxon>Stramenopiles</taxon>
        <taxon>Oomycota</taxon>
        <taxon>Peronosporomycetes</taxon>
        <taxon>Peronosporales</taxon>
        <taxon>Peronosporaceae</taxon>
        <taxon>Bremia</taxon>
    </lineage>
</organism>
<keyword evidence="1" id="KW-0472">Membrane</keyword>
<dbReference type="SUPFAM" id="SSF52058">
    <property type="entry name" value="L domain-like"/>
    <property type="match status" value="1"/>
</dbReference>
<feature type="chain" id="PRO_5038099693" description="Protein kinase domain-containing protein" evidence="2">
    <location>
        <begin position="23"/>
        <end position="1370"/>
    </location>
</feature>
<dbReference type="EMBL" id="SHOA02000010">
    <property type="protein sequence ID" value="TDH70179.1"/>
    <property type="molecule type" value="Genomic_DNA"/>
</dbReference>
<dbReference type="PANTHER" id="PTHR44329:SF214">
    <property type="entry name" value="PROTEIN KINASE DOMAIN-CONTAINING PROTEIN"/>
    <property type="match status" value="1"/>
</dbReference>
<protein>
    <recommendedName>
        <fullName evidence="3">Protein kinase domain-containing protein</fullName>
    </recommendedName>
</protein>